<reference evidence="1 2" key="1">
    <citation type="submission" date="2018-08" db="EMBL/GenBank/DDBJ databases">
        <title>A genome reference for cultivated species of the human gut microbiota.</title>
        <authorList>
            <person name="Zou Y."/>
            <person name="Xue W."/>
            <person name="Luo G."/>
        </authorList>
    </citation>
    <scope>NUCLEOTIDE SEQUENCE [LARGE SCALE GENOMIC DNA]</scope>
    <source>
        <strain evidence="1 2">TF09-3</strain>
    </source>
</reference>
<dbReference type="AlphaFoldDB" id="A0A3E4PV22"/>
<protein>
    <submittedName>
        <fullName evidence="1">Uncharacterized protein</fullName>
    </submittedName>
</protein>
<dbReference type="EMBL" id="QSRA01000008">
    <property type="protein sequence ID" value="RGK83849.1"/>
    <property type="molecule type" value="Genomic_DNA"/>
</dbReference>
<evidence type="ECO:0000313" key="1">
    <source>
        <dbReference type="EMBL" id="RGK83849.1"/>
    </source>
</evidence>
<accession>A0A3E4PV22</accession>
<dbReference type="Proteomes" id="UP000261324">
    <property type="component" value="Unassembled WGS sequence"/>
</dbReference>
<name>A0A3E4PV22_9FIRM</name>
<organism evidence="1 2">
    <name type="scientific">Dorea formicigenerans</name>
    <dbReference type="NCBI Taxonomy" id="39486"/>
    <lineage>
        <taxon>Bacteria</taxon>
        <taxon>Bacillati</taxon>
        <taxon>Bacillota</taxon>
        <taxon>Clostridia</taxon>
        <taxon>Lachnospirales</taxon>
        <taxon>Lachnospiraceae</taxon>
        <taxon>Dorea</taxon>
    </lineage>
</organism>
<dbReference type="RefSeq" id="WP_117659750.1">
    <property type="nucleotide sequence ID" value="NZ_QSRA01000008.1"/>
</dbReference>
<proteinExistence type="predicted"/>
<comment type="caution">
    <text evidence="1">The sequence shown here is derived from an EMBL/GenBank/DDBJ whole genome shotgun (WGS) entry which is preliminary data.</text>
</comment>
<gene>
    <name evidence="1" type="ORF">DXC93_07595</name>
</gene>
<evidence type="ECO:0000313" key="2">
    <source>
        <dbReference type="Proteomes" id="UP000261324"/>
    </source>
</evidence>
<sequence length="529" mass="61040">MWDELSRKDRDEYKRMMLAFASLTEMFAQKTEDSEDIPAPIINSKYQETVFQKAFHASAEDIGNTSYDVSICQKCADNQLKKYLIGIKTFGINSGDQKVAQFKANITEWASLINQMQENAKESDGTFKTKNEINKENEGLYKELAVNISILRNERIRSSIANLQGFKVVEGDAIESVYHVLMPSQKGHDPEIHVGETAYDQIDIEHIQVVGCSSPRNPANFTFSDGKHTYRYTSADSQLYMKFNNEEIVLETWPVRYAEDAYSLFSEIADRIYGEKTEKIEKISESNVKESYSWKINVQRYSGFNSFNGVGSKMGSDIREGRVNRINEAYKDTIKKSILDRTTRKLGEYMLKKAPSADKKVEKEQLRQEIIENANMTENIEFVQDIRKLVYRPATEMYIPIHNSRIFHDEHPDFFGPGVGRFKDNSKKLLLDKDDRKFNLVFEPSGDVLPAFIAQDDGKAIESVEKQTILGEWILKGIFQLKEYEPLTEKKLHDLGINGMRLYKTNENEDVHLEFIWIDDENLPDDFIK</sequence>